<proteinExistence type="predicted"/>
<protein>
    <submittedName>
        <fullName evidence="1">Uncharacterized protein</fullName>
    </submittedName>
</protein>
<dbReference type="AlphaFoldDB" id="A0A4D6KWE8"/>
<evidence type="ECO:0000313" key="2">
    <source>
        <dbReference type="Proteomes" id="UP000501690"/>
    </source>
</evidence>
<sequence length="135" mass="14203">MRDVVETSALSLSRLGFATFRVSWRLVDDGAAAPPSPTLKMRNGGARNKLRGGVVVCVTGSRRCRCKHGGWRCCGDCTTEARYSCANEEDGCRGGAAMVREGCGNGGYGRRGAVVAGEMKRCGGGCHGDGRRGEN</sequence>
<evidence type="ECO:0000313" key="1">
    <source>
        <dbReference type="EMBL" id="QCD79679.1"/>
    </source>
</evidence>
<name>A0A4D6KWE8_VIGUN</name>
<reference evidence="1 2" key="1">
    <citation type="submission" date="2019-04" db="EMBL/GenBank/DDBJ databases">
        <title>An improved genome assembly and genetic linkage map for asparagus bean, Vigna unguiculata ssp. sesquipedialis.</title>
        <authorList>
            <person name="Xia Q."/>
            <person name="Zhang R."/>
            <person name="Dong Y."/>
        </authorList>
    </citation>
    <scope>NUCLEOTIDE SEQUENCE [LARGE SCALE GENOMIC DNA]</scope>
    <source>
        <tissue evidence="1">Leaf</tissue>
    </source>
</reference>
<keyword evidence="2" id="KW-1185">Reference proteome</keyword>
<organism evidence="1 2">
    <name type="scientific">Vigna unguiculata</name>
    <name type="common">Cowpea</name>
    <dbReference type="NCBI Taxonomy" id="3917"/>
    <lineage>
        <taxon>Eukaryota</taxon>
        <taxon>Viridiplantae</taxon>
        <taxon>Streptophyta</taxon>
        <taxon>Embryophyta</taxon>
        <taxon>Tracheophyta</taxon>
        <taxon>Spermatophyta</taxon>
        <taxon>Magnoliopsida</taxon>
        <taxon>eudicotyledons</taxon>
        <taxon>Gunneridae</taxon>
        <taxon>Pentapetalae</taxon>
        <taxon>rosids</taxon>
        <taxon>fabids</taxon>
        <taxon>Fabales</taxon>
        <taxon>Fabaceae</taxon>
        <taxon>Papilionoideae</taxon>
        <taxon>50 kb inversion clade</taxon>
        <taxon>NPAAA clade</taxon>
        <taxon>indigoferoid/millettioid clade</taxon>
        <taxon>Phaseoleae</taxon>
        <taxon>Vigna</taxon>
    </lineage>
</organism>
<dbReference type="Proteomes" id="UP000501690">
    <property type="component" value="Linkage Group LG1"/>
</dbReference>
<accession>A0A4D6KWE8</accession>
<dbReference type="EMBL" id="CP039345">
    <property type="protein sequence ID" value="QCD79679.1"/>
    <property type="molecule type" value="Genomic_DNA"/>
</dbReference>
<gene>
    <name evidence="1" type="ORF">DEO72_LG1g3326</name>
</gene>